<name>A0ABQ5NXG6_9ACTN</name>
<dbReference type="EMBL" id="BSBI01000004">
    <property type="protein sequence ID" value="GLF94927.1"/>
    <property type="molecule type" value="Genomic_DNA"/>
</dbReference>
<feature type="region of interest" description="Disordered" evidence="4">
    <location>
        <begin position="1"/>
        <end position="25"/>
    </location>
</feature>
<sequence>MGHRKNNRAGASGRAPGAGPGGMDRRTVVTASAVLAAGTLFAGGHDARARSARATGGVTVRLPAPTGPYPVGVTTLRLVDHHRRDPWNGSSVREVMVSVFYPARTVDGFPVAPQMTALTAAGFAAFDPVHVHKELPDSGVDWAATMTHSRTSAPARPVRRPVLLYSPGGADPRTVGTGLAEELAGHGCAVVTIDHPGEPGAVEFPDGRVRTYELPGIPTDPQVYRTMLGTRSADAQFVLDQLTALAAGRNPDADASPLPRDLGRALDLRRVGMYGHSAGGAAAAQTMYEDRRIGAAVNLEGYLDWPPDGPGQEGELLPVARHGVDRPLSLFGTDGFRDARIVRTWSAMLAHPGGRTRRRQLDGASHGVFTDYAAMAPQLQAAGLMSAAERIALVGAIDPADSVPRVRDHVRTFFARHLPPR</sequence>
<gene>
    <name evidence="5" type="ORF">SYYSPA8_11540</name>
</gene>
<keyword evidence="2" id="KW-0442">Lipid degradation</keyword>
<dbReference type="Proteomes" id="UP001291653">
    <property type="component" value="Unassembled WGS sequence"/>
</dbReference>
<keyword evidence="3" id="KW-0443">Lipid metabolism</keyword>
<dbReference type="SUPFAM" id="SSF53474">
    <property type="entry name" value="alpha/beta-Hydrolases"/>
    <property type="match status" value="1"/>
</dbReference>
<dbReference type="RefSeq" id="WP_323447015.1">
    <property type="nucleotide sequence ID" value="NZ_BSBI01000004.1"/>
</dbReference>
<evidence type="ECO:0000256" key="1">
    <source>
        <dbReference type="ARBA" id="ARBA00022801"/>
    </source>
</evidence>
<keyword evidence="6" id="KW-1185">Reference proteome</keyword>
<evidence type="ECO:0000256" key="2">
    <source>
        <dbReference type="ARBA" id="ARBA00022963"/>
    </source>
</evidence>
<evidence type="ECO:0000313" key="5">
    <source>
        <dbReference type="EMBL" id="GLF94927.1"/>
    </source>
</evidence>
<dbReference type="GO" id="GO:0016787">
    <property type="term" value="F:hydrolase activity"/>
    <property type="evidence" value="ECO:0007669"/>
    <property type="project" value="UniProtKB-KW"/>
</dbReference>
<dbReference type="PANTHER" id="PTHR10272:SF0">
    <property type="entry name" value="PLATELET-ACTIVATING FACTOR ACETYLHYDROLASE"/>
    <property type="match status" value="1"/>
</dbReference>
<dbReference type="InterPro" id="IPR006311">
    <property type="entry name" value="TAT_signal"/>
</dbReference>
<dbReference type="InterPro" id="IPR029058">
    <property type="entry name" value="AB_hydrolase_fold"/>
</dbReference>
<evidence type="ECO:0000256" key="4">
    <source>
        <dbReference type="SAM" id="MobiDB-lite"/>
    </source>
</evidence>
<keyword evidence="1 5" id="KW-0378">Hydrolase</keyword>
<accession>A0ABQ5NXG6</accession>
<dbReference type="PANTHER" id="PTHR10272">
    <property type="entry name" value="PLATELET-ACTIVATING FACTOR ACETYLHYDROLASE"/>
    <property type="match status" value="1"/>
</dbReference>
<evidence type="ECO:0000313" key="6">
    <source>
        <dbReference type="Proteomes" id="UP001291653"/>
    </source>
</evidence>
<dbReference type="PROSITE" id="PS51318">
    <property type="entry name" value="TAT"/>
    <property type="match status" value="1"/>
</dbReference>
<comment type="caution">
    <text evidence="5">The sequence shown here is derived from an EMBL/GenBank/DDBJ whole genome shotgun (WGS) entry which is preliminary data.</text>
</comment>
<protein>
    <submittedName>
        <fullName evidence="5">Alpha/beta hydrolase</fullName>
    </submittedName>
</protein>
<proteinExistence type="predicted"/>
<reference evidence="5 6" key="1">
    <citation type="submission" date="2022-10" db="EMBL/GenBank/DDBJ databases">
        <title>Draft genome sequence of Streptomyces sp. YSPA8.</title>
        <authorList>
            <person name="Moriuchi R."/>
            <person name="Dohra H."/>
            <person name="Yamamura H."/>
            <person name="Kodani S."/>
        </authorList>
    </citation>
    <scope>NUCLEOTIDE SEQUENCE [LARGE SCALE GENOMIC DNA]</scope>
    <source>
        <strain evidence="5 6">YSPA8</strain>
    </source>
</reference>
<organism evidence="5 6">
    <name type="scientific">Streptomyces yaizuensis</name>
    <dbReference type="NCBI Taxonomy" id="2989713"/>
    <lineage>
        <taxon>Bacteria</taxon>
        <taxon>Bacillati</taxon>
        <taxon>Actinomycetota</taxon>
        <taxon>Actinomycetes</taxon>
        <taxon>Kitasatosporales</taxon>
        <taxon>Streptomycetaceae</taxon>
        <taxon>Streptomyces</taxon>
    </lineage>
</organism>
<dbReference type="Gene3D" id="3.40.50.1820">
    <property type="entry name" value="alpha/beta hydrolase"/>
    <property type="match status" value="1"/>
</dbReference>
<evidence type="ECO:0000256" key="3">
    <source>
        <dbReference type="ARBA" id="ARBA00023098"/>
    </source>
</evidence>